<feature type="signal peptide" evidence="1">
    <location>
        <begin position="1"/>
        <end position="20"/>
    </location>
</feature>
<sequence>MRALLSGLAALLLLSGCTGGSPDPAAAPTPQSRGARLLAEVGAALDAEPTDPDIEHPIPPECPTAYRRVSAGATYDGVRIWVDVARGPCPGRDGGYYACHGVPDLPGHAVELRDCFSRRLDDGRVLVAGRQRVYQEGTYRVAALWRHHLTCTVGASAEDGPSAEELARVATEIRCE</sequence>
<protein>
    <recommendedName>
        <fullName evidence="4">DUF3558 domain-containing protein</fullName>
    </recommendedName>
</protein>
<keyword evidence="3" id="KW-1185">Reference proteome</keyword>
<name>A0ABP4FBQ0_9ACTN</name>
<gene>
    <name evidence="2" type="ORF">GCM10009606_44540</name>
</gene>
<evidence type="ECO:0000313" key="3">
    <source>
        <dbReference type="Proteomes" id="UP001499979"/>
    </source>
</evidence>
<dbReference type="RefSeq" id="WP_343910376.1">
    <property type="nucleotide sequence ID" value="NZ_BAAAJE010000030.1"/>
</dbReference>
<evidence type="ECO:0000256" key="1">
    <source>
        <dbReference type="SAM" id="SignalP"/>
    </source>
</evidence>
<organism evidence="2 3">
    <name type="scientific">Nocardioides aquiterrae</name>
    <dbReference type="NCBI Taxonomy" id="203799"/>
    <lineage>
        <taxon>Bacteria</taxon>
        <taxon>Bacillati</taxon>
        <taxon>Actinomycetota</taxon>
        <taxon>Actinomycetes</taxon>
        <taxon>Propionibacteriales</taxon>
        <taxon>Nocardioidaceae</taxon>
        <taxon>Nocardioides</taxon>
    </lineage>
</organism>
<feature type="chain" id="PRO_5045235606" description="DUF3558 domain-containing protein" evidence="1">
    <location>
        <begin position="21"/>
        <end position="176"/>
    </location>
</feature>
<evidence type="ECO:0008006" key="4">
    <source>
        <dbReference type="Google" id="ProtNLM"/>
    </source>
</evidence>
<accession>A0ABP4FBQ0</accession>
<reference evidence="3" key="1">
    <citation type="journal article" date="2019" name="Int. J. Syst. Evol. Microbiol.">
        <title>The Global Catalogue of Microorganisms (GCM) 10K type strain sequencing project: providing services to taxonomists for standard genome sequencing and annotation.</title>
        <authorList>
            <consortium name="The Broad Institute Genomics Platform"/>
            <consortium name="The Broad Institute Genome Sequencing Center for Infectious Disease"/>
            <person name="Wu L."/>
            <person name="Ma J."/>
        </authorList>
    </citation>
    <scope>NUCLEOTIDE SEQUENCE [LARGE SCALE GENOMIC DNA]</scope>
    <source>
        <strain evidence="3">JCM 11813</strain>
    </source>
</reference>
<dbReference type="PROSITE" id="PS51257">
    <property type="entry name" value="PROKAR_LIPOPROTEIN"/>
    <property type="match status" value="1"/>
</dbReference>
<dbReference type="Proteomes" id="UP001499979">
    <property type="component" value="Unassembled WGS sequence"/>
</dbReference>
<proteinExistence type="predicted"/>
<keyword evidence="1" id="KW-0732">Signal</keyword>
<dbReference type="EMBL" id="BAAAJE010000030">
    <property type="protein sequence ID" value="GAA1161654.1"/>
    <property type="molecule type" value="Genomic_DNA"/>
</dbReference>
<evidence type="ECO:0000313" key="2">
    <source>
        <dbReference type="EMBL" id="GAA1161654.1"/>
    </source>
</evidence>
<comment type="caution">
    <text evidence="2">The sequence shown here is derived from an EMBL/GenBank/DDBJ whole genome shotgun (WGS) entry which is preliminary data.</text>
</comment>